<evidence type="ECO:0000256" key="1">
    <source>
        <dbReference type="ARBA" id="ARBA00022729"/>
    </source>
</evidence>
<comment type="caution">
    <text evidence="3">The sequence shown here is derived from an EMBL/GenBank/DDBJ whole genome shotgun (WGS) entry which is preliminary data.</text>
</comment>
<evidence type="ECO:0000313" key="4">
    <source>
        <dbReference type="Proteomes" id="UP000537130"/>
    </source>
</evidence>
<protein>
    <submittedName>
        <fullName evidence="3">Polyhydroxybutyrate depolymerase</fullName>
    </submittedName>
</protein>
<keyword evidence="2" id="KW-0378">Hydrolase</keyword>
<dbReference type="PANTHER" id="PTHR43037">
    <property type="entry name" value="UNNAMED PRODUCT-RELATED"/>
    <property type="match status" value="1"/>
</dbReference>
<keyword evidence="4" id="KW-1185">Reference proteome</keyword>
<name>A0A7W4W6D1_9GAMM</name>
<dbReference type="GO" id="GO:0016787">
    <property type="term" value="F:hydrolase activity"/>
    <property type="evidence" value="ECO:0007669"/>
    <property type="project" value="UniProtKB-KW"/>
</dbReference>
<keyword evidence="1" id="KW-0732">Signal</keyword>
<dbReference type="InterPro" id="IPR050955">
    <property type="entry name" value="Plant_Biomass_Hydrol_Est"/>
</dbReference>
<dbReference type="EMBL" id="JACHWY010000003">
    <property type="protein sequence ID" value="MBB3048311.1"/>
    <property type="molecule type" value="Genomic_DNA"/>
</dbReference>
<organism evidence="3 4">
    <name type="scientific">Litorivivens lipolytica</name>
    <dbReference type="NCBI Taxonomy" id="1524264"/>
    <lineage>
        <taxon>Bacteria</taxon>
        <taxon>Pseudomonadati</taxon>
        <taxon>Pseudomonadota</taxon>
        <taxon>Gammaproteobacteria</taxon>
        <taxon>Litorivivens</taxon>
    </lineage>
</organism>
<dbReference type="PANTHER" id="PTHR43037:SF1">
    <property type="entry name" value="BLL1128 PROTEIN"/>
    <property type="match status" value="1"/>
</dbReference>
<dbReference type="RefSeq" id="WP_183411103.1">
    <property type="nucleotide sequence ID" value="NZ_JACHWY010000003.1"/>
</dbReference>
<dbReference type="InterPro" id="IPR029058">
    <property type="entry name" value="AB_hydrolase_fold"/>
</dbReference>
<gene>
    <name evidence="3" type="ORF">FHR99_002585</name>
</gene>
<sequence length="327" mass="35444">MKKRIWLGSTFVLLVIALLAARSFLAPGVVRLPQLSGELQSLSLQHGGIERHYHLYKPAKLPPNPPLLLVFHGSMGSGESMREMSARQFDRLADEQGLLVVYPDGFDRHWNDCRASASYEANRQNIDDVGFVRQLITELIQRHGVDSEQVYGTGLSNGGHMVLRLALETPELLAGYAPIVANLPVDANLDCDKRGAPVNIALIEGTNDPVNPYDGGLVKLLWDESRGEVLSAAATAQYFAGLVVYGEGPEPFDLADTDASDSGYITAQLWYGKSHRVGLFTMQGGGHVLPSVDARFGILGGDIRDLDAADLIWAFLRAEPAAAGLPD</sequence>
<evidence type="ECO:0000256" key="2">
    <source>
        <dbReference type="ARBA" id="ARBA00022801"/>
    </source>
</evidence>
<dbReference type="InterPro" id="IPR010126">
    <property type="entry name" value="Esterase_phb"/>
</dbReference>
<dbReference type="GO" id="GO:0005576">
    <property type="term" value="C:extracellular region"/>
    <property type="evidence" value="ECO:0007669"/>
    <property type="project" value="InterPro"/>
</dbReference>
<dbReference type="Pfam" id="PF10503">
    <property type="entry name" value="Esterase_PHB"/>
    <property type="match status" value="1"/>
</dbReference>
<dbReference type="SUPFAM" id="SSF53474">
    <property type="entry name" value="alpha/beta-Hydrolases"/>
    <property type="match status" value="1"/>
</dbReference>
<reference evidence="3 4" key="1">
    <citation type="submission" date="2020-08" db="EMBL/GenBank/DDBJ databases">
        <title>Genomic Encyclopedia of Type Strains, Phase III (KMG-III): the genomes of soil and plant-associated and newly described type strains.</title>
        <authorList>
            <person name="Whitman W."/>
        </authorList>
    </citation>
    <scope>NUCLEOTIDE SEQUENCE [LARGE SCALE GENOMIC DNA]</scope>
    <source>
        <strain evidence="3 4">CECT 8654</strain>
    </source>
</reference>
<evidence type="ECO:0000313" key="3">
    <source>
        <dbReference type="EMBL" id="MBB3048311.1"/>
    </source>
</evidence>
<dbReference type="Proteomes" id="UP000537130">
    <property type="component" value="Unassembled WGS sequence"/>
</dbReference>
<dbReference type="AlphaFoldDB" id="A0A7W4W6D1"/>
<proteinExistence type="predicted"/>
<accession>A0A7W4W6D1</accession>
<dbReference type="Gene3D" id="3.40.50.1820">
    <property type="entry name" value="alpha/beta hydrolase"/>
    <property type="match status" value="1"/>
</dbReference>